<feature type="disulfide bond" evidence="17">
    <location>
        <begin position="460"/>
        <end position="500"/>
    </location>
</feature>
<dbReference type="GO" id="GO:0005178">
    <property type="term" value="F:integrin binding"/>
    <property type="evidence" value="ECO:0007669"/>
    <property type="project" value="TreeGrafter"/>
</dbReference>
<feature type="disulfide bond" evidence="17">
    <location>
        <begin position="564"/>
        <end position="571"/>
    </location>
</feature>
<keyword evidence="14 19" id="KW-0472">Membrane</keyword>
<dbReference type="GO" id="GO:0007229">
    <property type="term" value="P:integrin-mediated signaling pathway"/>
    <property type="evidence" value="ECO:0007669"/>
    <property type="project" value="UniProtKB-KW"/>
</dbReference>
<sequence>MFQKMNIFVWVFVISIKFCAAQDCESKAHCDECIQELGCFWCTKAPNGTHCLLESESILCDVKKSENPRYSFSIVNERPLTETEQINPQKVVLRLRRNEKFEIDFRYRQSENYPVDLYYLMDLSFSMLQSKNRLAELGGKLADEMKRKTNDFRIGFGSFVDKRALPYVNTHPNALLSPCKGCAPPYSFKNHLSLMTDAALFSRRVRETQISGNLDTPEGGLDAIMQAIVCKEVIGWRQNARHLLVMSTDAVSHIAGDGKLGGVVEPNDARCHLINDTYTDEHALVYDYPSVSQINYVARENNINLIFASVLKTKADRDHLKNHYQAMSGAIENSKTGTLDVDSDNVVNLISDIYDQIRDSVKITSDAQKDVNVNITSSCPNYLDGRCYNVELGQTIDFKATIEPLVCHKNAESNKRTIRIKPEGLEDSLVIELEVSCECSCAADKLPLAEECNSEGDLECGTCRCREGRLGDRCQCDRNESKGEDPSLCVKPHGAKNEECSGQGKCKCGKCECKLGPNNSERFTGKYCECDNLSCPLKCSGRGTCECGKCVNCGKDWSGDDCGCSLDETRCVMPDSGKLCSGRGRCRCGKCECDKDGKERYSGKFCEECTSCPPQRCDEFKPCVECQAYGTGIYANSSSCLENCTLFRTEIVEKLENRGGKRCRVVVEKDCTMVFEYSYDKDEKLTVSAEKQKICPEPPPLLAIILGVIGSVLLVGIVTLIIWKLVTTVHDKKEYARFMDERNQTKWATDGNPLYKPGTSHFQNPVYNRASRLSRKLEAESEKIE</sequence>
<feature type="disulfide bond" evidence="17">
    <location>
        <begin position="593"/>
        <end position="606"/>
    </location>
</feature>
<dbReference type="GO" id="GO:0008305">
    <property type="term" value="C:integrin complex"/>
    <property type="evidence" value="ECO:0007669"/>
    <property type="project" value="TreeGrafter"/>
</dbReference>
<dbReference type="SMART" id="SM01241">
    <property type="entry name" value="Integrin_b_cyt"/>
    <property type="match status" value="1"/>
</dbReference>
<dbReference type="SMART" id="SM01242">
    <property type="entry name" value="Integrin_B_tail"/>
    <property type="match status" value="1"/>
</dbReference>
<feature type="disulfide bond" evidence="17">
    <location>
        <begin position="644"/>
        <end position="671"/>
    </location>
</feature>
<feature type="disulfide bond" evidence="17">
    <location>
        <begin position="513"/>
        <end position="528"/>
    </location>
</feature>
<feature type="signal peptide" evidence="20">
    <location>
        <begin position="1"/>
        <end position="21"/>
    </location>
</feature>
<feature type="disulfide bond" evidence="17">
    <location>
        <begin position="30"/>
        <end position="39"/>
    </location>
</feature>
<gene>
    <name evidence="24" type="ORF">CEUTPL_LOCUS14521</name>
</gene>
<dbReference type="InterPro" id="IPR036349">
    <property type="entry name" value="Integrin_bsu_tail_dom_sf"/>
</dbReference>
<feature type="disulfide bond" evidence="17">
    <location>
        <begin position="553"/>
        <end position="562"/>
    </location>
</feature>
<dbReference type="FunFam" id="2.10.25.10:FF:000036">
    <property type="entry name" value="Integrin beta"/>
    <property type="match status" value="1"/>
</dbReference>
<dbReference type="GO" id="GO:0007157">
    <property type="term" value="P:heterophilic cell-cell adhesion via plasma membrane cell adhesion molecules"/>
    <property type="evidence" value="ECO:0007669"/>
    <property type="project" value="UniProtKB-ARBA"/>
</dbReference>
<keyword evidence="6" id="KW-0479">Metal-binding</keyword>
<feature type="disulfide bond" evidence="17">
    <location>
        <begin position="617"/>
        <end position="626"/>
    </location>
</feature>
<feature type="disulfide bond" evidence="17">
    <location>
        <begin position="547"/>
        <end position="580"/>
    </location>
</feature>
<dbReference type="Pfam" id="PF08725">
    <property type="entry name" value="Integrin_b_cyt"/>
    <property type="match status" value="1"/>
</dbReference>
<evidence type="ECO:0000256" key="6">
    <source>
        <dbReference type="ARBA" id="ARBA00022723"/>
    </source>
</evidence>
<dbReference type="GO" id="GO:0005925">
    <property type="term" value="C:focal adhesion"/>
    <property type="evidence" value="ECO:0007669"/>
    <property type="project" value="TreeGrafter"/>
</dbReference>
<comment type="subcellular location">
    <subcellularLocation>
        <location evidence="1 18">Cell membrane</location>
        <topology evidence="1 18">Single-pass type I membrane protein</topology>
    </subcellularLocation>
</comment>
<evidence type="ECO:0000259" key="23">
    <source>
        <dbReference type="SMART" id="SM01242"/>
    </source>
</evidence>
<evidence type="ECO:0000256" key="20">
    <source>
        <dbReference type="SAM" id="SignalP"/>
    </source>
</evidence>
<feature type="disulfide bond" evidence="17">
    <location>
        <begin position="179"/>
        <end position="182"/>
    </location>
</feature>
<evidence type="ECO:0000256" key="18">
    <source>
        <dbReference type="RuleBase" id="RU000633"/>
    </source>
</evidence>
<feature type="disulfide bond" evidence="17">
    <location>
        <begin position="437"/>
        <end position="441"/>
    </location>
</feature>
<dbReference type="Gene3D" id="3.40.50.410">
    <property type="entry name" value="von Willebrand factor, type A domain"/>
    <property type="match status" value="1"/>
</dbReference>
<dbReference type="SUPFAM" id="SSF53300">
    <property type="entry name" value="vWA-like"/>
    <property type="match status" value="1"/>
</dbReference>
<keyword evidence="11 18" id="KW-0130">Cell adhesion</keyword>
<dbReference type="Gene3D" id="1.20.5.100">
    <property type="entry name" value="Cytochrome c1, transmembrane anchor, C-terminal"/>
    <property type="match status" value="1"/>
</dbReference>
<protein>
    <recommendedName>
        <fullName evidence="18">Integrin beta</fullName>
    </recommendedName>
</protein>
<dbReference type="PROSITE" id="PS00243">
    <property type="entry name" value="I_EGF_1"/>
    <property type="match status" value="2"/>
</dbReference>
<dbReference type="GO" id="GO:0046872">
    <property type="term" value="F:metal ion binding"/>
    <property type="evidence" value="ECO:0007669"/>
    <property type="project" value="UniProtKB-KW"/>
</dbReference>
<dbReference type="PIRSF" id="PIRSF002512">
    <property type="entry name" value="Integrin_B"/>
    <property type="match status" value="1"/>
</dbReference>
<dbReference type="InterPro" id="IPR040622">
    <property type="entry name" value="EGF_integrin_1"/>
</dbReference>
<evidence type="ECO:0000256" key="9">
    <source>
        <dbReference type="ARBA" id="ARBA00022837"/>
    </source>
</evidence>
<evidence type="ECO:0000256" key="11">
    <source>
        <dbReference type="ARBA" id="ARBA00022889"/>
    </source>
</evidence>
<dbReference type="InterPro" id="IPR032695">
    <property type="entry name" value="Integrin_dom_sf"/>
</dbReference>
<dbReference type="InterPro" id="IPR012896">
    <property type="entry name" value="Integrin_bsu_tail"/>
</dbReference>
<feature type="disulfide bond" evidence="17">
    <location>
        <begin position="588"/>
        <end position="640"/>
    </location>
</feature>
<dbReference type="GO" id="GO:0007160">
    <property type="term" value="P:cell-matrix adhesion"/>
    <property type="evidence" value="ECO:0007669"/>
    <property type="project" value="TreeGrafter"/>
</dbReference>
<evidence type="ECO:0000256" key="1">
    <source>
        <dbReference type="ARBA" id="ARBA00004251"/>
    </source>
</evidence>
<feature type="domain" description="Integrin beta subunit tail" evidence="23">
    <location>
        <begin position="617"/>
        <end position="700"/>
    </location>
</feature>
<dbReference type="GO" id="GO:0009986">
    <property type="term" value="C:cell surface"/>
    <property type="evidence" value="ECO:0007669"/>
    <property type="project" value="TreeGrafter"/>
</dbReference>
<feature type="disulfide bond" evidence="17">
    <location>
        <begin position="545"/>
        <end position="550"/>
    </location>
</feature>
<feature type="disulfide bond" evidence="17">
    <location>
        <begin position="506"/>
        <end position="511"/>
    </location>
</feature>
<evidence type="ECO:0000256" key="2">
    <source>
        <dbReference type="ARBA" id="ARBA00007449"/>
    </source>
</evidence>
<dbReference type="SUPFAM" id="SSF69179">
    <property type="entry name" value="Integrin domains"/>
    <property type="match status" value="1"/>
</dbReference>
<feature type="disulfide bond" evidence="17">
    <location>
        <begin position="42"/>
        <end position="51"/>
    </location>
</feature>
<dbReference type="InterPro" id="IPR036465">
    <property type="entry name" value="vWFA_dom_sf"/>
</dbReference>
<feature type="disulfide bond" evidence="17">
    <location>
        <begin position="623"/>
        <end position="695"/>
    </location>
</feature>
<dbReference type="Pfam" id="PF00362">
    <property type="entry name" value="Integrin_beta"/>
    <property type="match status" value="1"/>
</dbReference>
<dbReference type="InterPro" id="IPR002369">
    <property type="entry name" value="Integrin_bsu_VWA"/>
</dbReference>
<evidence type="ECO:0000259" key="21">
    <source>
        <dbReference type="SMART" id="SM00187"/>
    </source>
</evidence>
<evidence type="ECO:0000256" key="5">
    <source>
        <dbReference type="ARBA" id="ARBA00022692"/>
    </source>
</evidence>
<keyword evidence="15 17" id="KW-1015">Disulfide bond</keyword>
<evidence type="ECO:0000256" key="12">
    <source>
        <dbReference type="ARBA" id="ARBA00022989"/>
    </source>
</evidence>
<evidence type="ECO:0000256" key="13">
    <source>
        <dbReference type="ARBA" id="ARBA00023037"/>
    </source>
</evidence>
<feature type="disulfide bond" evidence="17">
    <location>
        <begin position="508"/>
        <end position="539"/>
    </location>
</feature>
<reference evidence="24" key="1">
    <citation type="submission" date="2022-01" db="EMBL/GenBank/DDBJ databases">
        <authorList>
            <person name="King R."/>
        </authorList>
    </citation>
    <scope>NUCLEOTIDE SEQUENCE</scope>
</reference>
<evidence type="ECO:0000256" key="16">
    <source>
        <dbReference type="ARBA" id="ARBA00023180"/>
    </source>
</evidence>
<feature type="disulfide bond" evidence="17">
    <location>
        <begin position="465"/>
        <end position="474"/>
    </location>
</feature>
<dbReference type="GO" id="GO:0033627">
    <property type="term" value="P:cell adhesion mediated by integrin"/>
    <property type="evidence" value="ECO:0007669"/>
    <property type="project" value="TreeGrafter"/>
</dbReference>
<dbReference type="Gene3D" id="2.10.25.10">
    <property type="entry name" value="Laminin"/>
    <property type="match status" value="2"/>
</dbReference>
<dbReference type="SMART" id="SM00187">
    <property type="entry name" value="INB"/>
    <property type="match status" value="1"/>
</dbReference>
<evidence type="ECO:0000256" key="15">
    <source>
        <dbReference type="ARBA" id="ARBA00023157"/>
    </source>
</evidence>
<feature type="disulfide bond" evidence="17">
    <location>
        <begin position="530"/>
        <end position="535"/>
    </location>
</feature>
<feature type="chain" id="PRO_5040273653" description="Integrin beta" evidence="20">
    <location>
        <begin position="22"/>
        <end position="785"/>
    </location>
</feature>
<dbReference type="PRINTS" id="PR01186">
    <property type="entry name" value="INTEGRINB"/>
</dbReference>
<dbReference type="SUPFAM" id="SSF69687">
    <property type="entry name" value="Integrin beta tail domain"/>
    <property type="match status" value="1"/>
</dbReference>
<dbReference type="GO" id="GO:0016477">
    <property type="term" value="P:cell migration"/>
    <property type="evidence" value="ECO:0007669"/>
    <property type="project" value="TreeGrafter"/>
</dbReference>
<keyword evidence="8" id="KW-0677">Repeat</keyword>
<dbReference type="PROSITE" id="PS52047">
    <property type="entry name" value="I_EGF_2"/>
    <property type="match status" value="1"/>
</dbReference>
<feature type="disulfide bond" evidence="17">
    <location>
        <begin position="586"/>
        <end position="591"/>
    </location>
</feature>
<keyword evidence="5 18" id="KW-0812">Transmembrane</keyword>
<keyword evidence="7 20" id="KW-0732">Signal</keyword>
<feature type="disulfide bond" evidence="17">
    <location>
        <begin position="230"/>
        <end position="271"/>
    </location>
</feature>
<dbReference type="Proteomes" id="UP001152799">
    <property type="component" value="Unassembled WGS sequence"/>
</dbReference>
<evidence type="ECO:0000313" key="24">
    <source>
        <dbReference type="EMBL" id="CAH1183024.1"/>
    </source>
</evidence>
<dbReference type="InterPro" id="IPR014836">
    <property type="entry name" value="Integrin_bsu_cyt_dom"/>
</dbReference>
<evidence type="ECO:0000256" key="17">
    <source>
        <dbReference type="PIRSR" id="PIRSR002512-1"/>
    </source>
</evidence>
<comment type="caution">
    <text evidence="24">The sequence shown here is derived from an EMBL/GenBank/DDBJ whole genome shotgun (WGS) entry which is preliminary data.</text>
</comment>
<feature type="transmembrane region" description="Helical" evidence="19">
    <location>
        <begin position="701"/>
        <end position="723"/>
    </location>
</feature>
<evidence type="ECO:0000256" key="10">
    <source>
        <dbReference type="ARBA" id="ARBA00022842"/>
    </source>
</evidence>
<dbReference type="FunFam" id="3.40.50.410:FF:000002">
    <property type="entry name" value="Integrin beta"/>
    <property type="match status" value="1"/>
</dbReference>
<keyword evidence="13 18" id="KW-0401">Integrin</keyword>
<dbReference type="Pfam" id="PF07965">
    <property type="entry name" value="Integrin_B_tail"/>
    <property type="match status" value="1"/>
</dbReference>
<evidence type="ECO:0000256" key="7">
    <source>
        <dbReference type="ARBA" id="ARBA00022729"/>
    </source>
</evidence>
<evidence type="ECO:0000256" key="19">
    <source>
        <dbReference type="SAM" id="Phobius"/>
    </source>
</evidence>
<feature type="domain" description="Integrin beta subunit cytoplasmic" evidence="22">
    <location>
        <begin position="724"/>
        <end position="770"/>
    </location>
</feature>
<evidence type="ECO:0000256" key="8">
    <source>
        <dbReference type="ARBA" id="ARBA00022737"/>
    </source>
</evidence>
<keyword evidence="25" id="KW-1185">Reference proteome</keyword>
<accession>A0A9P0DRF9</accession>
<dbReference type="PANTHER" id="PTHR10082">
    <property type="entry name" value="INTEGRIN BETA SUBUNIT"/>
    <property type="match status" value="1"/>
</dbReference>
<keyword evidence="9" id="KW-0106">Calcium</keyword>
<evidence type="ECO:0000259" key="22">
    <source>
        <dbReference type="SMART" id="SM01241"/>
    </source>
</evidence>
<dbReference type="InterPro" id="IPR057073">
    <property type="entry name" value="EGF_integrin_2"/>
</dbReference>
<dbReference type="Gene3D" id="4.10.1240.30">
    <property type="match status" value="1"/>
</dbReference>
<dbReference type="PANTHER" id="PTHR10082:SF60">
    <property type="entry name" value="INTEGRIN BETA-PS"/>
    <property type="match status" value="1"/>
</dbReference>
<dbReference type="Gene3D" id="2.60.40.1510">
    <property type="entry name" value="ntegrin, alpha v. Chain A, domain 3"/>
    <property type="match status" value="1"/>
</dbReference>
<keyword evidence="3" id="KW-1003">Cell membrane</keyword>
<organism evidence="24 25">
    <name type="scientific">Ceutorhynchus assimilis</name>
    <name type="common">cabbage seed weevil</name>
    <dbReference type="NCBI Taxonomy" id="467358"/>
    <lineage>
        <taxon>Eukaryota</taxon>
        <taxon>Metazoa</taxon>
        <taxon>Ecdysozoa</taxon>
        <taxon>Arthropoda</taxon>
        <taxon>Hexapoda</taxon>
        <taxon>Insecta</taxon>
        <taxon>Pterygota</taxon>
        <taxon>Neoptera</taxon>
        <taxon>Endopterygota</taxon>
        <taxon>Coleoptera</taxon>
        <taxon>Polyphaga</taxon>
        <taxon>Cucujiformia</taxon>
        <taxon>Curculionidae</taxon>
        <taxon>Ceutorhynchinae</taxon>
        <taxon>Ceutorhynchus</taxon>
    </lineage>
</organism>
<evidence type="ECO:0000256" key="3">
    <source>
        <dbReference type="ARBA" id="ARBA00022475"/>
    </source>
</evidence>
<dbReference type="EMBL" id="CAKJTU040000002">
    <property type="protein sequence ID" value="CAH1183024.1"/>
    <property type="molecule type" value="Genomic_DNA"/>
</dbReference>
<evidence type="ECO:0000256" key="14">
    <source>
        <dbReference type="ARBA" id="ARBA00023136"/>
    </source>
</evidence>
<dbReference type="Pfam" id="PF23105">
    <property type="entry name" value="EGF_integrin"/>
    <property type="match status" value="2"/>
</dbReference>
<dbReference type="Pfam" id="PF18372">
    <property type="entry name" value="I-EGF_1"/>
    <property type="match status" value="1"/>
</dbReference>
<feature type="disulfide bond" evidence="17">
    <location>
        <begin position="379"/>
        <end position="387"/>
    </location>
</feature>
<feature type="domain" description="Integrin beta subunit VWA" evidence="21">
    <location>
        <begin position="29"/>
        <end position="439"/>
    </location>
</feature>
<dbReference type="InterPro" id="IPR015812">
    <property type="entry name" value="Integrin_bsu"/>
</dbReference>
<comment type="similarity">
    <text evidence="2 18">Belongs to the integrin beta chain family.</text>
</comment>
<proteinExistence type="inferred from homology"/>
<feature type="disulfide bond" evidence="17">
    <location>
        <begin position="407"/>
        <end position="663"/>
    </location>
</feature>
<evidence type="ECO:0000256" key="4">
    <source>
        <dbReference type="ARBA" id="ARBA00022536"/>
    </source>
</evidence>
<keyword evidence="10" id="KW-0460">Magnesium</keyword>
<keyword evidence="4" id="KW-0245">EGF-like domain</keyword>
<feature type="disulfide bond" evidence="17">
    <location>
        <begin position="33"/>
        <end position="60"/>
    </location>
</feature>
<dbReference type="OrthoDB" id="410592at2759"/>
<keyword evidence="16" id="KW-0325">Glycoprotein</keyword>
<evidence type="ECO:0000313" key="25">
    <source>
        <dbReference type="Proteomes" id="UP001152799"/>
    </source>
</evidence>
<keyword evidence="12 19" id="KW-1133">Transmembrane helix</keyword>
<dbReference type="InterPro" id="IPR057243">
    <property type="entry name" value="Integrin_I-EGF_CS"/>
</dbReference>
<dbReference type="AlphaFoldDB" id="A0A9P0DRF9"/>
<name>A0A9P0DRF9_9CUCU</name>